<gene>
    <name evidence="1" type="ORF">Defa_29080</name>
    <name evidence="2" type="ORF">Defa_29800</name>
</gene>
<organism evidence="1 3">
    <name type="scientific">Desulfovibrio falkowii</name>
    <dbReference type="NCBI Taxonomy" id="3136602"/>
    <lineage>
        <taxon>Bacteria</taxon>
        <taxon>Pseudomonadati</taxon>
        <taxon>Thermodesulfobacteriota</taxon>
        <taxon>Desulfovibrionia</taxon>
        <taxon>Desulfovibrionales</taxon>
        <taxon>Desulfovibrionaceae</taxon>
        <taxon>Desulfovibrio</taxon>
    </lineage>
</organism>
<dbReference type="EMBL" id="BAAFSG010000002">
    <property type="protein sequence ID" value="GAB1255493.1"/>
    <property type="molecule type" value="Genomic_DNA"/>
</dbReference>
<name>A0ABQ0ECC3_9BACT</name>
<keyword evidence="3" id="KW-1185">Reference proteome</keyword>
<protein>
    <submittedName>
        <fullName evidence="1">Uncharacterized protein</fullName>
    </submittedName>
</protein>
<dbReference type="RefSeq" id="WP_015939257.1">
    <property type="nucleotide sequence ID" value="NZ_BAAFSG010000001.1"/>
</dbReference>
<sequence length="70" mass="8207">MRGIFTKIFTATVNLHCGNLPYLNRHCEKNDETGEPVQIEARTDGCHMPNSRKKWHIFRILTFFVAQNIF</sequence>
<evidence type="ECO:0000313" key="2">
    <source>
        <dbReference type="EMBL" id="GAB1255493.1"/>
    </source>
</evidence>
<proteinExistence type="predicted"/>
<accession>A0ABQ0ECC3</accession>
<dbReference type="Proteomes" id="UP001628192">
    <property type="component" value="Unassembled WGS sequence"/>
</dbReference>
<evidence type="ECO:0000313" key="3">
    <source>
        <dbReference type="Proteomes" id="UP001628192"/>
    </source>
</evidence>
<dbReference type="EMBL" id="BAAFSG010000001">
    <property type="protein sequence ID" value="GAB1255421.1"/>
    <property type="molecule type" value="Genomic_DNA"/>
</dbReference>
<evidence type="ECO:0000313" key="1">
    <source>
        <dbReference type="EMBL" id="GAB1255421.1"/>
    </source>
</evidence>
<reference evidence="1 3" key="1">
    <citation type="journal article" date="2025" name="Int. J. Syst. Evol. Microbiol.">
        <title>Desulfovibrio falkowii sp. nov., Porphyromonas miyakawae sp. nov., Mediterraneibacter flintii sp. nov. and Owariibacterium komagatae gen. nov., sp. nov., isolated from human faeces.</title>
        <authorList>
            <person name="Hamaguchi T."/>
            <person name="Ohara M."/>
            <person name="Hisatomi A."/>
            <person name="Sekiguchi K."/>
            <person name="Takeda J.I."/>
            <person name="Ueyama J."/>
            <person name="Ito M."/>
            <person name="Nishiwaki H."/>
            <person name="Ogi T."/>
            <person name="Hirayama M."/>
            <person name="Ohkuma M."/>
            <person name="Sakamoto M."/>
            <person name="Ohno K."/>
        </authorList>
    </citation>
    <scope>NUCLEOTIDE SEQUENCE [LARGE SCALE GENOMIC DNA]</scope>
    <source>
        <strain evidence="1 3">13CB8C</strain>
    </source>
</reference>
<comment type="caution">
    <text evidence="1">The sequence shown here is derived from an EMBL/GenBank/DDBJ whole genome shotgun (WGS) entry which is preliminary data.</text>
</comment>